<accession>A0A177NS53</accession>
<evidence type="ECO:0000313" key="2">
    <source>
        <dbReference type="EMBL" id="OAI20374.1"/>
    </source>
</evidence>
<name>A0A177NS53_9GAMM</name>
<dbReference type="OrthoDB" id="5957385at2"/>
<evidence type="ECO:0000313" key="3">
    <source>
        <dbReference type="Proteomes" id="UP000077857"/>
    </source>
</evidence>
<reference evidence="2 3" key="1">
    <citation type="submission" date="2016-03" db="EMBL/GenBank/DDBJ databases">
        <authorList>
            <person name="Ploux O."/>
        </authorList>
    </citation>
    <scope>NUCLEOTIDE SEQUENCE [LARGE SCALE GENOMIC DNA]</scope>
    <source>
        <strain evidence="2 3">R-45378</strain>
    </source>
</reference>
<evidence type="ECO:0000256" key="1">
    <source>
        <dbReference type="SAM" id="Coils"/>
    </source>
</evidence>
<sequence>MAKIKRETVMKPRDALTVDLFDGFLVPVERAPKPGALDIGLAFRHVLVEQIKLSPLSRHQLSARMSELVGHEITKHQLDSWTAESREGWRFPAEYLPALEAALETNNVLAYLADLRGAKLYVGKEALVAQLGKLERMKDQLRRQEQALKKLLGEQE</sequence>
<protein>
    <submittedName>
        <fullName evidence="2">Uncharacterized protein</fullName>
    </submittedName>
</protein>
<keyword evidence="1" id="KW-0175">Coiled coil</keyword>
<comment type="caution">
    <text evidence="2">The sequence shown here is derived from an EMBL/GenBank/DDBJ whole genome shotgun (WGS) entry which is preliminary data.</text>
</comment>
<dbReference type="AlphaFoldDB" id="A0A177NS53"/>
<proteinExistence type="predicted"/>
<organism evidence="2 3">
    <name type="scientific">Methylomonas koyamae</name>
    <dbReference type="NCBI Taxonomy" id="702114"/>
    <lineage>
        <taxon>Bacteria</taxon>
        <taxon>Pseudomonadati</taxon>
        <taxon>Pseudomonadota</taxon>
        <taxon>Gammaproteobacteria</taxon>
        <taxon>Methylococcales</taxon>
        <taxon>Methylococcaceae</taxon>
        <taxon>Methylomonas</taxon>
    </lineage>
</organism>
<feature type="coiled-coil region" evidence="1">
    <location>
        <begin position="124"/>
        <end position="154"/>
    </location>
</feature>
<gene>
    <name evidence="2" type="ORF">A1507_22930</name>
</gene>
<dbReference type="EMBL" id="LUUJ01000030">
    <property type="protein sequence ID" value="OAI20374.1"/>
    <property type="molecule type" value="Genomic_DNA"/>
</dbReference>
<dbReference type="Proteomes" id="UP000077857">
    <property type="component" value="Unassembled WGS sequence"/>
</dbReference>